<gene>
    <name evidence="2" type="ORF">HK099_004998</name>
</gene>
<reference evidence="2" key="1">
    <citation type="submission" date="2020-05" db="EMBL/GenBank/DDBJ databases">
        <title>Phylogenomic resolution of chytrid fungi.</title>
        <authorList>
            <person name="Stajich J.E."/>
            <person name="Amses K."/>
            <person name="Simmons R."/>
            <person name="Seto K."/>
            <person name="Myers J."/>
            <person name="Bonds A."/>
            <person name="Quandt C.A."/>
            <person name="Barry K."/>
            <person name="Liu P."/>
            <person name="Grigoriev I."/>
            <person name="Longcore J.E."/>
            <person name="James T.Y."/>
        </authorList>
    </citation>
    <scope>NUCLEOTIDE SEQUENCE</scope>
    <source>
        <strain evidence="2">JEL0476</strain>
    </source>
</reference>
<evidence type="ECO:0000256" key="1">
    <source>
        <dbReference type="SAM" id="MobiDB-lite"/>
    </source>
</evidence>
<evidence type="ECO:0000313" key="2">
    <source>
        <dbReference type="EMBL" id="KAJ3218616.1"/>
    </source>
</evidence>
<comment type="caution">
    <text evidence="2">The sequence shown here is derived from an EMBL/GenBank/DDBJ whole genome shotgun (WGS) entry which is preliminary data.</text>
</comment>
<keyword evidence="3" id="KW-1185">Reference proteome</keyword>
<evidence type="ECO:0000313" key="3">
    <source>
        <dbReference type="Proteomes" id="UP001211065"/>
    </source>
</evidence>
<name>A0AAD5TZJ1_9FUNG</name>
<accession>A0AAD5TZJ1</accession>
<dbReference type="Proteomes" id="UP001211065">
    <property type="component" value="Unassembled WGS sequence"/>
</dbReference>
<dbReference type="AlphaFoldDB" id="A0AAD5TZJ1"/>
<proteinExistence type="predicted"/>
<feature type="region of interest" description="Disordered" evidence="1">
    <location>
        <begin position="104"/>
        <end position="142"/>
    </location>
</feature>
<dbReference type="EMBL" id="JADGJW010000372">
    <property type="protein sequence ID" value="KAJ3218616.1"/>
    <property type="molecule type" value="Genomic_DNA"/>
</dbReference>
<organism evidence="2 3">
    <name type="scientific">Clydaea vesicula</name>
    <dbReference type="NCBI Taxonomy" id="447962"/>
    <lineage>
        <taxon>Eukaryota</taxon>
        <taxon>Fungi</taxon>
        <taxon>Fungi incertae sedis</taxon>
        <taxon>Chytridiomycota</taxon>
        <taxon>Chytridiomycota incertae sedis</taxon>
        <taxon>Chytridiomycetes</taxon>
        <taxon>Lobulomycetales</taxon>
        <taxon>Lobulomycetaceae</taxon>
        <taxon>Clydaea</taxon>
    </lineage>
</organism>
<protein>
    <submittedName>
        <fullName evidence="2">Uncharacterized protein</fullName>
    </submittedName>
</protein>
<sequence length="142" mass="14845">MAEKDNNAQVDTGAAALCFPSVLIGFVKGKLDGSGFSVPACLCGGVAAYRLRRDTQKMFNIKESEDASMCAVGLCGICALYQDVHELQKQGKLSVGGNVVSVQPTQTPAMKEKEAEAVGPAANNPAPPYDKPAEAVVEEAKN</sequence>